<reference evidence="4" key="1">
    <citation type="submission" date="2015-09" db="EMBL/GenBank/DDBJ databases">
        <authorList>
            <person name="Fill T.P."/>
            <person name="Baretta J.F."/>
            <person name="de Almeida L.G."/>
            <person name="Rocha M."/>
            <person name="de Souza D.H."/>
            <person name="Malavazi I."/>
            <person name="Cerdeira L.T."/>
            <person name="Hong H."/>
            <person name="Samborskyy M."/>
            <person name="de Vasconcelos A.T."/>
            <person name="Leadlay P."/>
            <person name="Rodrigues-Filho E."/>
        </authorList>
    </citation>
    <scope>NUCLEOTIDE SEQUENCE [LARGE SCALE GENOMIC DNA]</scope>
    <source>
        <strain evidence="4">LaBioMMi 136</strain>
    </source>
</reference>
<organism evidence="3 4">
    <name type="scientific">Penicillium brasilianum</name>
    <dbReference type="NCBI Taxonomy" id="104259"/>
    <lineage>
        <taxon>Eukaryota</taxon>
        <taxon>Fungi</taxon>
        <taxon>Dikarya</taxon>
        <taxon>Ascomycota</taxon>
        <taxon>Pezizomycotina</taxon>
        <taxon>Eurotiomycetes</taxon>
        <taxon>Eurotiomycetidae</taxon>
        <taxon>Eurotiales</taxon>
        <taxon>Aspergillaceae</taxon>
        <taxon>Penicillium</taxon>
    </lineage>
</organism>
<evidence type="ECO:0000256" key="1">
    <source>
        <dbReference type="SAM" id="Coils"/>
    </source>
</evidence>
<comment type="caution">
    <text evidence="3">The sequence shown here is derived from an EMBL/GenBank/DDBJ whole genome shotgun (WGS) entry which is preliminary data.</text>
</comment>
<sequence>MESLQQHSPSFLEESSQQGSPDHQDIHNSFDGLVEEIQTLSGSQPESQAQAIRAVQHCRSLEAIVSELLCEKQRLEAMNRQMQIALSRERKDYDRLLQRFVEQDVTLSCFQSAFPALQEGMRDLLGAWESIGAPGVYHTA</sequence>
<dbReference type="AlphaFoldDB" id="A0A1S9RYT5"/>
<accession>A0A1S9RYT5</accession>
<keyword evidence="1" id="KW-0175">Coiled coil</keyword>
<protein>
    <submittedName>
        <fullName evidence="3">Uncharacterized protein</fullName>
    </submittedName>
</protein>
<dbReference type="EMBL" id="LJBN01000046">
    <property type="protein sequence ID" value="OOQ90672.1"/>
    <property type="molecule type" value="Genomic_DNA"/>
</dbReference>
<name>A0A1S9RYT5_PENBI</name>
<dbReference type="Proteomes" id="UP000190744">
    <property type="component" value="Unassembled WGS sequence"/>
</dbReference>
<evidence type="ECO:0000256" key="2">
    <source>
        <dbReference type="SAM" id="MobiDB-lite"/>
    </source>
</evidence>
<feature type="compositionally biased region" description="Polar residues" evidence="2">
    <location>
        <begin position="1"/>
        <end position="21"/>
    </location>
</feature>
<evidence type="ECO:0000313" key="4">
    <source>
        <dbReference type="Proteomes" id="UP000190744"/>
    </source>
</evidence>
<proteinExistence type="predicted"/>
<gene>
    <name evidence="3" type="ORF">PEBR_03175</name>
</gene>
<evidence type="ECO:0000313" key="3">
    <source>
        <dbReference type="EMBL" id="OOQ90672.1"/>
    </source>
</evidence>
<feature type="region of interest" description="Disordered" evidence="2">
    <location>
        <begin position="1"/>
        <end position="31"/>
    </location>
</feature>
<feature type="coiled-coil region" evidence="1">
    <location>
        <begin position="58"/>
        <end position="99"/>
    </location>
</feature>